<evidence type="ECO:0000313" key="2">
    <source>
        <dbReference type="EMBL" id="CZS93933.1"/>
    </source>
</evidence>
<reference evidence="3" key="1">
    <citation type="submission" date="2016-03" db="EMBL/GenBank/DDBJ databases">
        <authorList>
            <person name="Guldener U."/>
        </authorList>
    </citation>
    <scope>NUCLEOTIDE SEQUENCE [LARGE SCALE GENOMIC DNA]</scope>
    <source>
        <strain evidence="3">04CH-RAC-A.6.1</strain>
    </source>
</reference>
<gene>
    <name evidence="2" type="ORF">RAG0_03987</name>
</gene>
<proteinExistence type="predicted"/>
<dbReference type="EMBL" id="FJUX01000017">
    <property type="protein sequence ID" value="CZS93933.1"/>
    <property type="molecule type" value="Genomic_DNA"/>
</dbReference>
<feature type="region of interest" description="Disordered" evidence="1">
    <location>
        <begin position="86"/>
        <end position="107"/>
    </location>
</feature>
<dbReference type="Proteomes" id="UP000178912">
    <property type="component" value="Unassembled WGS sequence"/>
</dbReference>
<dbReference type="OrthoDB" id="6134843at2759"/>
<dbReference type="AlphaFoldDB" id="A0A1E1K770"/>
<organism evidence="2 3">
    <name type="scientific">Rhynchosporium agropyri</name>
    <dbReference type="NCBI Taxonomy" id="914238"/>
    <lineage>
        <taxon>Eukaryota</taxon>
        <taxon>Fungi</taxon>
        <taxon>Dikarya</taxon>
        <taxon>Ascomycota</taxon>
        <taxon>Pezizomycotina</taxon>
        <taxon>Leotiomycetes</taxon>
        <taxon>Helotiales</taxon>
        <taxon>Ploettnerulaceae</taxon>
        <taxon>Rhynchosporium</taxon>
    </lineage>
</organism>
<accession>A0A1E1K770</accession>
<keyword evidence="3" id="KW-1185">Reference proteome</keyword>
<protein>
    <submittedName>
        <fullName evidence="2">Uncharacterized protein</fullName>
    </submittedName>
</protein>
<evidence type="ECO:0000256" key="1">
    <source>
        <dbReference type="SAM" id="MobiDB-lite"/>
    </source>
</evidence>
<evidence type="ECO:0000313" key="3">
    <source>
        <dbReference type="Proteomes" id="UP000178912"/>
    </source>
</evidence>
<sequence>MDEPLSRSLLSSMTSASAPELKDVLRRLKARTDTRPQTDTLKDLHFTIMKNTTLRQTTALAALIQEICALDSSPIGAVEAAFRANEKEKRSARINKSKQPRPELKKPRSMVEIFTAEEERREMETLREEKTKERGAGFFLRDPAVQEKDRLKEAEAEWKLQRWAARALCARCEKGFVKGMSGSSDCEHHPGVLGRYEQYLQEIVLWSCCRKDPEQPGCAETHHVDDSLPSDVSKLKRSQEAGQLKVNFALHGICQRCVQSFRIKTPLTQPEIEATELRCDDCKVFAYLKSGAGIINDIPSTNEPQTWAPITAGRNIVDLTEDDALDLVSRAKPANLVPNLMMKHASSTSFRTIPGPVFIDLLDESD</sequence>
<name>A0A1E1K770_9HELO</name>